<evidence type="ECO:0000313" key="2">
    <source>
        <dbReference type="Proteomes" id="UP000186817"/>
    </source>
</evidence>
<comment type="caution">
    <text evidence="1">The sequence shown here is derived from an EMBL/GenBank/DDBJ whole genome shotgun (WGS) entry which is preliminary data.</text>
</comment>
<evidence type="ECO:0000313" key="1">
    <source>
        <dbReference type="EMBL" id="OLP93589.1"/>
    </source>
</evidence>
<dbReference type="AlphaFoldDB" id="A0A1Q9DEJ3"/>
<sequence length="126" mass="13985">MGRVVGEQHHRAMESARRVRLFAGGVNPRASAKSCTVQLKAAAREEVTGSHFNPWEVVDTGDDRLEIHEGRTVLASLEVRMEFSDVSDWETPAGLAQDRRCKILRARDVSPSEAGLLLYFVVRVPA</sequence>
<proteinExistence type="predicted"/>
<dbReference type="EMBL" id="LSRX01000575">
    <property type="protein sequence ID" value="OLP93589.1"/>
    <property type="molecule type" value="Genomic_DNA"/>
</dbReference>
<accession>A0A1Q9DEJ3</accession>
<name>A0A1Q9DEJ3_SYMMI</name>
<dbReference type="Proteomes" id="UP000186817">
    <property type="component" value="Unassembled WGS sequence"/>
</dbReference>
<protein>
    <submittedName>
        <fullName evidence="1">Uncharacterized protein</fullName>
    </submittedName>
</protein>
<organism evidence="1 2">
    <name type="scientific">Symbiodinium microadriaticum</name>
    <name type="common">Dinoflagellate</name>
    <name type="synonym">Zooxanthella microadriatica</name>
    <dbReference type="NCBI Taxonomy" id="2951"/>
    <lineage>
        <taxon>Eukaryota</taxon>
        <taxon>Sar</taxon>
        <taxon>Alveolata</taxon>
        <taxon>Dinophyceae</taxon>
        <taxon>Suessiales</taxon>
        <taxon>Symbiodiniaceae</taxon>
        <taxon>Symbiodinium</taxon>
    </lineage>
</organism>
<keyword evidence="2" id="KW-1185">Reference proteome</keyword>
<reference evidence="1 2" key="1">
    <citation type="submission" date="2016-02" db="EMBL/GenBank/DDBJ databases">
        <title>Genome analysis of coral dinoflagellate symbionts highlights evolutionary adaptations to a symbiotic lifestyle.</title>
        <authorList>
            <person name="Aranda M."/>
            <person name="Li Y."/>
            <person name="Liew Y.J."/>
            <person name="Baumgarten S."/>
            <person name="Simakov O."/>
            <person name="Wilson M."/>
            <person name="Piel J."/>
            <person name="Ashoor H."/>
            <person name="Bougouffa S."/>
            <person name="Bajic V.B."/>
            <person name="Ryu T."/>
            <person name="Ravasi T."/>
            <person name="Bayer T."/>
            <person name="Micklem G."/>
            <person name="Kim H."/>
            <person name="Bhak J."/>
            <person name="Lajeunesse T.C."/>
            <person name="Voolstra C.R."/>
        </authorList>
    </citation>
    <scope>NUCLEOTIDE SEQUENCE [LARGE SCALE GENOMIC DNA]</scope>
    <source>
        <strain evidence="1 2">CCMP2467</strain>
    </source>
</reference>
<gene>
    <name evidence="1" type="ORF">AK812_SmicGene24480</name>
</gene>